<dbReference type="Pfam" id="PF01416">
    <property type="entry name" value="PseudoU_synth_1"/>
    <property type="match status" value="2"/>
</dbReference>
<dbReference type="InterPro" id="IPR020095">
    <property type="entry name" value="PsdUridine_synth_TruA_C"/>
</dbReference>
<dbReference type="SUPFAM" id="SSF55120">
    <property type="entry name" value="Pseudouridine synthase"/>
    <property type="match status" value="1"/>
</dbReference>
<keyword evidence="3 4" id="KW-0413">Isomerase</keyword>
<dbReference type="InterPro" id="IPR020097">
    <property type="entry name" value="PsdUridine_synth_TruA_a/b_dom"/>
</dbReference>
<evidence type="ECO:0000256" key="7">
    <source>
        <dbReference type="RuleBase" id="RU003792"/>
    </source>
</evidence>
<dbReference type="Gene3D" id="3.30.70.580">
    <property type="entry name" value="Pseudouridine synthase I, catalytic domain, N-terminal subdomain"/>
    <property type="match status" value="1"/>
</dbReference>
<dbReference type="InterPro" id="IPR001406">
    <property type="entry name" value="PsdUridine_synth_TruA"/>
</dbReference>
<name>A0A5C7FB43_9BACI</name>
<dbReference type="NCBIfam" id="TIGR00071">
    <property type="entry name" value="hisT_truA"/>
    <property type="match status" value="1"/>
</dbReference>
<evidence type="ECO:0000313" key="10">
    <source>
        <dbReference type="Proteomes" id="UP000321816"/>
    </source>
</evidence>
<dbReference type="Proteomes" id="UP000321816">
    <property type="component" value="Chromosome"/>
</dbReference>
<dbReference type="EMBL" id="CP144914">
    <property type="protein sequence ID" value="WWD80147.1"/>
    <property type="molecule type" value="Genomic_DNA"/>
</dbReference>
<dbReference type="AlphaFoldDB" id="A0A5C7FB43"/>
<dbReference type="PIRSF" id="PIRSF001430">
    <property type="entry name" value="tRNA_psdUrid_synth"/>
    <property type="match status" value="1"/>
</dbReference>
<dbReference type="GO" id="GO:0003723">
    <property type="term" value="F:RNA binding"/>
    <property type="evidence" value="ECO:0007669"/>
    <property type="project" value="InterPro"/>
</dbReference>
<dbReference type="HAMAP" id="MF_00171">
    <property type="entry name" value="TruA"/>
    <property type="match status" value="1"/>
</dbReference>
<evidence type="ECO:0000313" key="9">
    <source>
        <dbReference type="EMBL" id="WWD80147.1"/>
    </source>
</evidence>
<proteinExistence type="inferred from homology"/>
<organism evidence="9 10">
    <name type="scientific">Alkalicoccus halolimnae</name>
    <dbReference type="NCBI Taxonomy" id="1667239"/>
    <lineage>
        <taxon>Bacteria</taxon>
        <taxon>Bacillati</taxon>
        <taxon>Bacillota</taxon>
        <taxon>Bacilli</taxon>
        <taxon>Bacillales</taxon>
        <taxon>Bacillaceae</taxon>
        <taxon>Alkalicoccus</taxon>
    </lineage>
</organism>
<dbReference type="GO" id="GO:0031119">
    <property type="term" value="P:tRNA pseudouridine synthesis"/>
    <property type="evidence" value="ECO:0007669"/>
    <property type="project" value="UniProtKB-UniRule"/>
</dbReference>
<evidence type="ECO:0000256" key="2">
    <source>
        <dbReference type="ARBA" id="ARBA00022694"/>
    </source>
</evidence>
<dbReference type="PANTHER" id="PTHR11142:SF0">
    <property type="entry name" value="TRNA PSEUDOURIDINE SYNTHASE-LIKE 1"/>
    <property type="match status" value="1"/>
</dbReference>
<protein>
    <recommendedName>
        <fullName evidence="4">tRNA pseudouridine synthase A</fullName>
        <ecNumber evidence="4">5.4.99.12</ecNumber>
    </recommendedName>
    <alternativeName>
        <fullName evidence="4">tRNA pseudouridine(38-40) synthase</fullName>
    </alternativeName>
    <alternativeName>
        <fullName evidence="4">tRNA pseudouridylate synthase I</fullName>
    </alternativeName>
    <alternativeName>
        <fullName evidence="4">tRNA-uridine isomerase I</fullName>
    </alternativeName>
</protein>
<dbReference type="FunFam" id="3.30.70.580:FF:000001">
    <property type="entry name" value="tRNA pseudouridine synthase A"/>
    <property type="match status" value="1"/>
</dbReference>
<evidence type="ECO:0000256" key="4">
    <source>
        <dbReference type="HAMAP-Rule" id="MF_00171"/>
    </source>
</evidence>
<feature type="domain" description="Pseudouridine synthase I TruA alpha/beta" evidence="8">
    <location>
        <begin position="144"/>
        <end position="246"/>
    </location>
</feature>
<keyword evidence="10" id="KW-1185">Reference proteome</keyword>
<comment type="similarity">
    <text evidence="1 4 7">Belongs to the tRNA pseudouridine synthase TruA family.</text>
</comment>
<keyword evidence="2 4" id="KW-0819">tRNA processing</keyword>
<dbReference type="PANTHER" id="PTHR11142">
    <property type="entry name" value="PSEUDOURIDYLATE SYNTHASE"/>
    <property type="match status" value="1"/>
</dbReference>
<dbReference type="OrthoDB" id="9811823at2"/>
<dbReference type="Gene3D" id="3.30.70.660">
    <property type="entry name" value="Pseudouridine synthase I, catalytic domain, C-terminal subdomain"/>
    <property type="match status" value="1"/>
</dbReference>
<comment type="caution">
    <text evidence="4">Lacks conserved residue(s) required for the propagation of feature annotation.</text>
</comment>
<dbReference type="InterPro" id="IPR020103">
    <property type="entry name" value="PsdUridine_synth_cat_dom_sf"/>
</dbReference>
<feature type="active site" description="Nucleophile" evidence="4 5">
    <location>
        <position position="53"/>
    </location>
</feature>
<evidence type="ECO:0000256" key="6">
    <source>
        <dbReference type="PIRSR" id="PIRSR001430-2"/>
    </source>
</evidence>
<feature type="domain" description="Pseudouridine synthase I TruA alpha/beta" evidence="8">
    <location>
        <begin position="8"/>
        <end position="105"/>
    </location>
</feature>
<comment type="subunit">
    <text evidence="4">Homodimer.</text>
</comment>
<accession>A0A5C7FB43</accession>
<comment type="function">
    <text evidence="4">Formation of pseudouridine at positions 38, 39 and 40 in the anticodon stem and loop of transfer RNAs.</text>
</comment>
<dbReference type="InterPro" id="IPR020094">
    <property type="entry name" value="TruA/RsuA/RluB/E/F_N"/>
</dbReference>
<reference evidence="9 10" key="1">
    <citation type="submission" date="2024-01" db="EMBL/GenBank/DDBJ databases">
        <title>Complete Genome Sequence of Alkalicoccus halolimnae BZ-SZ-XJ29T, a Moderately Halophilic Bacterium Isolated from a Salt Lake.</title>
        <authorList>
            <person name="Zhao B."/>
        </authorList>
    </citation>
    <scope>NUCLEOTIDE SEQUENCE [LARGE SCALE GENOMIC DNA]</scope>
    <source>
        <strain evidence="9 10">BZ-SZ-XJ29</strain>
    </source>
</reference>
<dbReference type="GO" id="GO:0160147">
    <property type="term" value="F:tRNA pseudouridine(38-40) synthase activity"/>
    <property type="evidence" value="ECO:0007669"/>
    <property type="project" value="UniProtKB-EC"/>
</dbReference>
<dbReference type="EC" id="5.4.99.12" evidence="4"/>
<dbReference type="CDD" id="cd02570">
    <property type="entry name" value="PseudoU_synth_EcTruA"/>
    <property type="match status" value="1"/>
</dbReference>
<evidence type="ECO:0000256" key="1">
    <source>
        <dbReference type="ARBA" id="ARBA00009375"/>
    </source>
</evidence>
<evidence type="ECO:0000259" key="8">
    <source>
        <dbReference type="Pfam" id="PF01416"/>
    </source>
</evidence>
<evidence type="ECO:0000256" key="5">
    <source>
        <dbReference type="PIRSR" id="PIRSR001430-1"/>
    </source>
</evidence>
<comment type="catalytic activity">
    <reaction evidence="4 7">
        <text>uridine(38/39/40) in tRNA = pseudouridine(38/39/40) in tRNA</text>
        <dbReference type="Rhea" id="RHEA:22376"/>
        <dbReference type="Rhea" id="RHEA-COMP:10085"/>
        <dbReference type="Rhea" id="RHEA-COMP:10087"/>
        <dbReference type="ChEBI" id="CHEBI:65314"/>
        <dbReference type="ChEBI" id="CHEBI:65315"/>
        <dbReference type="EC" id="5.4.99.12"/>
    </reaction>
</comment>
<feature type="binding site" evidence="4 6">
    <location>
        <position position="111"/>
    </location>
    <ligand>
        <name>substrate</name>
    </ligand>
</feature>
<dbReference type="RefSeq" id="WP_147804568.1">
    <property type="nucleotide sequence ID" value="NZ_CP144914.1"/>
</dbReference>
<evidence type="ECO:0000256" key="3">
    <source>
        <dbReference type="ARBA" id="ARBA00023235"/>
    </source>
</evidence>
<sequence length="260" mass="29823">MKRILARISYDGSGFKGYQKQPDARSVQQEMERALAKIHKETSWRSTSSGRTDAGVHALRQPVHFDTTLDIPEARWARALNSVLPKDIFVHECREVDSSFHARYDAVGKEYLYRMTCGEDYSVFKRHFEHQLREIPDRRLMQQAAGYMLGTHNFSSLSSPRTAVVDKVRTMYAIDVLKEGNSWTLRFVGSGFLYQMVRVMTGTLLEVGFRHRRPDTIPEMIAFEKRSAAGKTAPGEGLYLSQVFYEEAALQKHLKTIKKP</sequence>
<dbReference type="KEGG" id="ahal:FTX54_000835"/>
<gene>
    <name evidence="4 9" type="primary">truA</name>
    <name evidence="9" type="ORF">FTX54_000835</name>
</gene>